<dbReference type="RefSeq" id="WP_115578956.1">
    <property type="nucleotide sequence ID" value="NZ_NXLX01000008.1"/>
</dbReference>
<dbReference type="Gene3D" id="1.10.1200.10">
    <property type="entry name" value="ACP-like"/>
    <property type="match status" value="1"/>
</dbReference>
<gene>
    <name evidence="1" type="ORF">CQA57_04050</name>
</gene>
<accession>A0A3D8J8L6</accession>
<keyword evidence="2" id="KW-1185">Reference proteome</keyword>
<reference evidence="1 2" key="1">
    <citation type="submission" date="2018-04" db="EMBL/GenBank/DDBJ databases">
        <title>Novel Campyloabacter and Helicobacter Species and Strains.</title>
        <authorList>
            <person name="Mannion A.J."/>
            <person name="Shen Z."/>
            <person name="Fox J.G."/>
        </authorList>
    </citation>
    <scope>NUCLEOTIDE SEQUENCE [LARGE SCALE GENOMIC DNA]</scope>
    <source>
        <strain evidence="1 2">MIT 04-9362</strain>
    </source>
</reference>
<protein>
    <submittedName>
        <fullName evidence="1">Acyl carrier protein</fullName>
    </submittedName>
</protein>
<dbReference type="OrthoDB" id="5326488at2"/>
<name>A0A3D8J8L6_9HELI</name>
<dbReference type="SUPFAM" id="SSF47336">
    <property type="entry name" value="ACP-like"/>
    <property type="match status" value="1"/>
</dbReference>
<evidence type="ECO:0000313" key="1">
    <source>
        <dbReference type="EMBL" id="RDU73849.1"/>
    </source>
</evidence>
<dbReference type="AlphaFoldDB" id="A0A3D8J8L6"/>
<dbReference type="InterPro" id="IPR036736">
    <property type="entry name" value="ACP-like_sf"/>
</dbReference>
<evidence type="ECO:0000313" key="2">
    <source>
        <dbReference type="Proteomes" id="UP000256695"/>
    </source>
</evidence>
<organism evidence="1 2">
    <name type="scientific">Helicobacter anseris</name>
    <dbReference type="NCBI Taxonomy" id="375926"/>
    <lineage>
        <taxon>Bacteria</taxon>
        <taxon>Pseudomonadati</taxon>
        <taxon>Campylobacterota</taxon>
        <taxon>Epsilonproteobacteria</taxon>
        <taxon>Campylobacterales</taxon>
        <taxon>Helicobacteraceae</taxon>
        <taxon>Helicobacter</taxon>
    </lineage>
</organism>
<comment type="caution">
    <text evidence="1">The sequence shown here is derived from an EMBL/GenBank/DDBJ whole genome shotgun (WGS) entry which is preliminary data.</text>
</comment>
<dbReference type="EMBL" id="NXLX01000008">
    <property type="protein sequence ID" value="RDU73849.1"/>
    <property type="molecule type" value="Genomic_DNA"/>
</dbReference>
<proteinExistence type="predicted"/>
<dbReference type="Proteomes" id="UP000256695">
    <property type="component" value="Unassembled WGS sequence"/>
</dbReference>
<sequence length="76" mass="8633">MKQKVYEILSKILKTKVDDTTSVSMQNSQEWSSIVHIDIIMSLEEEFDILFAENDLASLTSQESIIAKVEELAKAQ</sequence>